<dbReference type="Proteomes" id="UP000607397">
    <property type="component" value="Unassembled WGS sequence"/>
</dbReference>
<dbReference type="PANTHER" id="PTHR22926">
    <property type="entry name" value="PHOSPHO-N-ACETYLMURAMOYL-PENTAPEPTIDE-TRANSFERASE"/>
    <property type="match status" value="1"/>
</dbReference>
<evidence type="ECO:0000256" key="2">
    <source>
        <dbReference type="ARBA" id="ARBA00022475"/>
    </source>
</evidence>
<dbReference type="EMBL" id="WVIC01000032">
    <property type="protein sequence ID" value="NCJ07747.1"/>
    <property type="molecule type" value="Genomic_DNA"/>
</dbReference>
<comment type="subcellular location">
    <subcellularLocation>
        <location evidence="1">Cell membrane</location>
        <topology evidence="1">Multi-pass membrane protein</topology>
    </subcellularLocation>
</comment>
<accession>A0A8K2A1J3</accession>
<protein>
    <submittedName>
        <fullName evidence="9">Undecaprenyl/decaprenyl-phosphate alpha-N-acetylglucosaminyl 1-phosphate transferase</fullName>
    </submittedName>
</protein>
<keyword evidence="6 8" id="KW-0472">Membrane</keyword>
<dbReference type="GO" id="GO:0016780">
    <property type="term" value="F:phosphotransferase activity, for other substituted phosphate groups"/>
    <property type="evidence" value="ECO:0007669"/>
    <property type="project" value="InterPro"/>
</dbReference>
<dbReference type="PANTHER" id="PTHR22926:SF3">
    <property type="entry name" value="UNDECAPRENYL-PHOSPHATE ALPHA-N-ACETYLGLUCOSAMINYL 1-PHOSPHATE TRANSFERASE"/>
    <property type="match status" value="1"/>
</dbReference>
<dbReference type="GO" id="GO:0009103">
    <property type="term" value="P:lipopolysaccharide biosynthetic process"/>
    <property type="evidence" value="ECO:0007669"/>
    <property type="project" value="TreeGrafter"/>
</dbReference>
<evidence type="ECO:0000256" key="1">
    <source>
        <dbReference type="ARBA" id="ARBA00004651"/>
    </source>
</evidence>
<organism evidence="9 10">
    <name type="scientific">Petrachloros mirabilis ULC683</name>
    <dbReference type="NCBI Taxonomy" id="2781853"/>
    <lineage>
        <taxon>Bacteria</taxon>
        <taxon>Bacillati</taxon>
        <taxon>Cyanobacteriota</taxon>
        <taxon>Cyanophyceae</taxon>
        <taxon>Synechococcales</taxon>
        <taxon>Petrachlorosaceae</taxon>
        <taxon>Petrachloros</taxon>
        <taxon>Petrachloros mirabilis</taxon>
    </lineage>
</organism>
<sequence length="349" mass="37341">MPYHLVAFIVAALVVLWSTPVVKAVALKSGYVDLPNPRKVHKRPMVRLGGVSIFAGYGVALLLAWILGAFRHLPQTSAYEILGVTLGGALFFLIGLMDDLFTLSSGSRLLMQIGVASLAWAMGVQIEFFTIPFHGLVYLGWLSLPITLLWLVGMTNAINFMDGLDGLAAGISGIAAIIMLVVSLFMNQPVPALLAAAVAGGALGFLRYNFNPAQIFMGDGGAYFMGFTLAGIGVVGMVKSVTTVAVVLPFVILAVPIVDTSTVILDRLRRGKSPFAADKRHLHHRLLQAGLSQRRIVLFIYALAFWVGSLAITVAGLPGGQAYAGGATLLLIYASWQAWQRIRTSRSES</sequence>
<evidence type="ECO:0000313" key="10">
    <source>
        <dbReference type="Proteomes" id="UP000607397"/>
    </source>
</evidence>
<feature type="transmembrane region" description="Helical" evidence="8">
    <location>
        <begin position="6"/>
        <end position="27"/>
    </location>
</feature>
<comment type="caution">
    <text evidence="9">The sequence shown here is derived from an EMBL/GenBank/DDBJ whole genome shotgun (WGS) entry which is preliminary data.</text>
</comment>
<dbReference type="InterPro" id="IPR000715">
    <property type="entry name" value="Glycosyl_transferase_4"/>
</dbReference>
<gene>
    <name evidence="9" type="ORF">GS597_14760</name>
</gene>
<comment type="cofactor">
    <cofactor evidence="7">
        <name>Mg(2+)</name>
        <dbReference type="ChEBI" id="CHEBI:18420"/>
    </cofactor>
</comment>
<feature type="transmembrane region" description="Helical" evidence="8">
    <location>
        <begin position="222"/>
        <end position="238"/>
    </location>
</feature>
<evidence type="ECO:0000256" key="7">
    <source>
        <dbReference type="PIRSR" id="PIRSR600715-1"/>
    </source>
</evidence>
<feature type="transmembrane region" description="Helical" evidence="8">
    <location>
        <begin position="192"/>
        <end position="210"/>
    </location>
</feature>
<feature type="transmembrane region" description="Helical" evidence="8">
    <location>
        <begin position="244"/>
        <end position="265"/>
    </location>
</feature>
<keyword evidence="10" id="KW-1185">Reference proteome</keyword>
<keyword evidence="5 8" id="KW-1133">Transmembrane helix</keyword>
<feature type="transmembrane region" description="Helical" evidence="8">
    <location>
        <begin position="109"/>
        <end position="129"/>
    </location>
</feature>
<proteinExistence type="predicted"/>
<evidence type="ECO:0000256" key="4">
    <source>
        <dbReference type="ARBA" id="ARBA00022692"/>
    </source>
</evidence>
<dbReference type="GO" id="GO:0005886">
    <property type="term" value="C:plasma membrane"/>
    <property type="evidence" value="ECO:0007669"/>
    <property type="project" value="UniProtKB-SubCell"/>
</dbReference>
<dbReference type="AlphaFoldDB" id="A0A8K2A1J3"/>
<dbReference type="GO" id="GO:0046872">
    <property type="term" value="F:metal ion binding"/>
    <property type="evidence" value="ECO:0007669"/>
    <property type="project" value="UniProtKB-KW"/>
</dbReference>
<evidence type="ECO:0000256" key="3">
    <source>
        <dbReference type="ARBA" id="ARBA00022679"/>
    </source>
</evidence>
<dbReference type="GO" id="GO:0071555">
    <property type="term" value="P:cell wall organization"/>
    <property type="evidence" value="ECO:0007669"/>
    <property type="project" value="TreeGrafter"/>
</dbReference>
<evidence type="ECO:0000256" key="8">
    <source>
        <dbReference type="SAM" id="Phobius"/>
    </source>
</evidence>
<dbReference type="Pfam" id="PF00953">
    <property type="entry name" value="Glycos_transf_4"/>
    <property type="match status" value="1"/>
</dbReference>
<feature type="transmembrane region" description="Helical" evidence="8">
    <location>
        <begin position="135"/>
        <end position="154"/>
    </location>
</feature>
<reference evidence="9" key="1">
    <citation type="submission" date="2019-12" db="EMBL/GenBank/DDBJ databases">
        <title>High-Quality draft genome sequences of three cyanobacteria isolated from the limestone walls of the Old Cathedral of Coimbra.</title>
        <authorList>
            <person name="Tiago I."/>
            <person name="Soares F."/>
            <person name="Portugal A."/>
        </authorList>
    </citation>
    <scope>NUCLEOTIDE SEQUENCE [LARGE SCALE GENOMIC DNA]</scope>
    <source>
        <strain evidence="9">C</strain>
    </source>
</reference>
<keyword evidence="3 9" id="KW-0808">Transferase</keyword>
<keyword evidence="2" id="KW-1003">Cell membrane</keyword>
<dbReference type="CDD" id="cd06853">
    <property type="entry name" value="GT_WecA_like"/>
    <property type="match status" value="1"/>
</dbReference>
<name>A0A8K2A1J3_9CYAN</name>
<evidence type="ECO:0000256" key="5">
    <source>
        <dbReference type="ARBA" id="ARBA00022989"/>
    </source>
</evidence>
<feature type="binding site" evidence="7">
    <location>
        <position position="219"/>
    </location>
    <ligand>
        <name>Mg(2+)</name>
        <dbReference type="ChEBI" id="CHEBI:18420"/>
    </ligand>
</feature>
<feature type="transmembrane region" description="Helical" evidence="8">
    <location>
        <begin position="322"/>
        <end position="339"/>
    </location>
</feature>
<feature type="transmembrane region" description="Helical" evidence="8">
    <location>
        <begin position="296"/>
        <end position="316"/>
    </location>
</feature>
<keyword evidence="4 8" id="KW-0812">Transmembrane</keyword>
<feature type="transmembrane region" description="Helical" evidence="8">
    <location>
        <begin position="166"/>
        <end position="186"/>
    </location>
</feature>
<evidence type="ECO:0000256" key="6">
    <source>
        <dbReference type="ARBA" id="ARBA00023136"/>
    </source>
</evidence>
<keyword evidence="7" id="KW-0479">Metal-binding</keyword>
<evidence type="ECO:0000313" key="9">
    <source>
        <dbReference type="EMBL" id="NCJ07747.1"/>
    </source>
</evidence>
<feature type="transmembrane region" description="Helical" evidence="8">
    <location>
        <begin position="48"/>
        <end position="70"/>
    </location>
</feature>
<feature type="transmembrane region" description="Helical" evidence="8">
    <location>
        <begin position="76"/>
        <end position="97"/>
    </location>
</feature>
<dbReference type="RefSeq" id="WP_161826226.1">
    <property type="nucleotide sequence ID" value="NZ_WVIC01000032.1"/>
</dbReference>
<keyword evidence="7" id="KW-0460">Magnesium</keyword>
<dbReference type="GO" id="GO:0044038">
    <property type="term" value="P:cell wall macromolecule biosynthetic process"/>
    <property type="evidence" value="ECO:0007669"/>
    <property type="project" value="TreeGrafter"/>
</dbReference>
<feature type="binding site" evidence="7">
    <location>
        <position position="159"/>
    </location>
    <ligand>
        <name>Mg(2+)</name>
        <dbReference type="ChEBI" id="CHEBI:18420"/>
    </ligand>
</feature>